<evidence type="ECO:0008006" key="4">
    <source>
        <dbReference type="Google" id="ProtNLM"/>
    </source>
</evidence>
<dbReference type="InterPro" id="IPR045275">
    <property type="entry name" value="MscS_archaea/bacteria_type"/>
</dbReference>
<dbReference type="Proteomes" id="UP000249016">
    <property type="component" value="Unassembled WGS sequence"/>
</dbReference>
<name>A0A327NP31_9BACT</name>
<organism evidence="2 3">
    <name type="scientific">Spirosoma telluris</name>
    <dbReference type="NCBI Taxonomy" id="2183553"/>
    <lineage>
        <taxon>Bacteria</taxon>
        <taxon>Pseudomonadati</taxon>
        <taxon>Bacteroidota</taxon>
        <taxon>Cytophagia</taxon>
        <taxon>Cytophagales</taxon>
        <taxon>Cytophagaceae</taxon>
        <taxon>Spirosoma</taxon>
    </lineage>
</organism>
<evidence type="ECO:0000313" key="3">
    <source>
        <dbReference type="Proteomes" id="UP000249016"/>
    </source>
</evidence>
<sequence length="280" mass="30619">MNEIPALTEVLRNTFQNLINQFVEFVPRLLGAFVIMLIGVGFARLIAYIVLRVLGQVGFDKIGNRLNEINIIKQLKTEIKLSEIIAKVLYYFILLVFIKAATEKLGVAAITEMVASLINFIPKLIAAAIMLQVGVLLADTLRGAVLSVCQSFNIASGRLLSMIVFVFFLVITVISALGQAGINTELLESSFNLIIGGVIFAFAIGYGIASRDLMANIISSFYTKNKYKEGQIIQVDDAKGEIIKVDNLSLTLRTGATTTIVPLQALQMKKVEIFDTPNAV</sequence>
<feature type="transmembrane region" description="Helical" evidence="1">
    <location>
        <begin position="29"/>
        <end position="51"/>
    </location>
</feature>
<evidence type="ECO:0000313" key="2">
    <source>
        <dbReference type="EMBL" id="RAI76992.1"/>
    </source>
</evidence>
<keyword evidence="1" id="KW-0812">Transmembrane</keyword>
<dbReference type="EMBL" id="QLII01000001">
    <property type="protein sequence ID" value="RAI76992.1"/>
    <property type="molecule type" value="Genomic_DNA"/>
</dbReference>
<keyword evidence="1" id="KW-0472">Membrane</keyword>
<reference evidence="2 3" key="1">
    <citation type="submission" date="2018-06" db="EMBL/GenBank/DDBJ databases">
        <title>Spirosoma sp. HMF3257 Genome sequencing and assembly.</title>
        <authorList>
            <person name="Kang H."/>
            <person name="Cha I."/>
            <person name="Kim H."/>
            <person name="Kang J."/>
            <person name="Joh K."/>
        </authorList>
    </citation>
    <scope>NUCLEOTIDE SEQUENCE [LARGE SCALE GENOMIC DNA]</scope>
    <source>
        <strain evidence="2 3">HMF3257</strain>
    </source>
</reference>
<feature type="transmembrane region" description="Helical" evidence="1">
    <location>
        <begin position="84"/>
        <end position="102"/>
    </location>
</feature>
<gene>
    <name evidence="2" type="ORF">HMF3257_27535</name>
</gene>
<comment type="caution">
    <text evidence="2">The sequence shown here is derived from an EMBL/GenBank/DDBJ whole genome shotgun (WGS) entry which is preliminary data.</text>
</comment>
<dbReference type="PANTHER" id="PTHR30221">
    <property type="entry name" value="SMALL-CONDUCTANCE MECHANOSENSITIVE CHANNEL"/>
    <property type="match status" value="1"/>
</dbReference>
<feature type="transmembrane region" description="Helical" evidence="1">
    <location>
        <begin position="159"/>
        <end position="178"/>
    </location>
</feature>
<evidence type="ECO:0000256" key="1">
    <source>
        <dbReference type="SAM" id="Phobius"/>
    </source>
</evidence>
<keyword evidence="1" id="KW-1133">Transmembrane helix</keyword>
<dbReference type="AlphaFoldDB" id="A0A327NP31"/>
<keyword evidence="3" id="KW-1185">Reference proteome</keyword>
<proteinExistence type="predicted"/>
<dbReference type="PANTHER" id="PTHR30221:SF1">
    <property type="entry name" value="SMALL-CONDUCTANCE MECHANOSENSITIVE CHANNEL"/>
    <property type="match status" value="1"/>
</dbReference>
<feature type="transmembrane region" description="Helical" evidence="1">
    <location>
        <begin position="114"/>
        <end position="138"/>
    </location>
</feature>
<feature type="transmembrane region" description="Helical" evidence="1">
    <location>
        <begin position="190"/>
        <end position="209"/>
    </location>
</feature>
<dbReference type="OrthoDB" id="1493289at2"/>
<dbReference type="Gene3D" id="1.10.287.1260">
    <property type="match status" value="1"/>
</dbReference>
<accession>A0A327NP31</accession>
<dbReference type="RefSeq" id="WP_111347085.1">
    <property type="nucleotide sequence ID" value="NZ_QLII01000001.1"/>
</dbReference>
<dbReference type="InterPro" id="IPR008910">
    <property type="entry name" value="MSC_TM_helix"/>
</dbReference>
<dbReference type="Pfam" id="PF05552">
    <property type="entry name" value="MS_channel_1st_1"/>
    <property type="match status" value="2"/>
</dbReference>
<protein>
    <recommendedName>
        <fullName evidence="4">Mechanosensitive ion channel</fullName>
    </recommendedName>
</protein>
<dbReference type="GO" id="GO:0008381">
    <property type="term" value="F:mechanosensitive monoatomic ion channel activity"/>
    <property type="evidence" value="ECO:0007669"/>
    <property type="project" value="InterPro"/>
</dbReference>